<dbReference type="GO" id="GO:0003723">
    <property type="term" value="F:RNA binding"/>
    <property type="evidence" value="ECO:0007669"/>
    <property type="project" value="TreeGrafter"/>
</dbReference>
<keyword evidence="7" id="KW-0560">Oxidoreductase</keyword>
<evidence type="ECO:0000256" key="8">
    <source>
        <dbReference type="PIRSR" id="PIRSR006621-1"/>
    </source>
</evidence>
<dbReference type="GO" id="GO:0050660">
    <property type="term" value="F:flavin adenine dinucleotide binding"/>
    <property type="evidence" value="ECO:0007669"/>
    <property type="project" value="InterPro"/>
</dbReference>
<feature type="binding site" evidence="9">
    <location>
        <position position="225"/>
    </location>
    <ligand>
        <name>FMN</name>
        <dbReference type="ChEBI" id="CHEBI:58210"/>
    </ligand>
</feature>
<evidence type="ECO:0000313" key="12">
    <source>
        <dbReference type="Proteomes" id="UP000255284"/>
    </source>
</evidence>
<evidence type="ECO:0000256" key="2">
    <source>
        <dbReference type="ARBA" id="ARBA00009542"/>
    </source>
</evidence>
<dbReference type="PANTHER" id="PTHR45846">
    <property type="entry name" value="TRNA-DIHYDROURIDINE(47) SYNTHASE [NAD(P)(+)]-LIKE"/>
    <property type="match status" value="1"/>
</dbReference>
<keyword evidence="9" id="KW-0547">Nucleotide-binding</keyword>
<name>A0A8G2M600_9ACTO</name>
<feature type="domain" description="DUS-like FMN-binding" evidence="10">
    <location>
        <begin position="22"/>
        <end position="261"/>
    </location>
</feature>
<evidence type="ECO:0000256" key="9">
    <source>
        <dbReference type="PIRSR" id="PIRSR006621-2"/>
    </source>
</evidence>
<dbReference type="PROSITE" id="PS01136">
    <property type="entry name" value="UPF0034"/>
    <property type="match status" value="1"/>
</dbReference>
<keyword evidence="3" id="KW-0285">Flavoprotein</keyword>
<evidence type="ECO:0000259" key="10">
    <source>
        <dbReference type="Pfam" id="PF01207"/>
    </source>
</evidence>
<feature type="active site" description="Proton donor" evidence="8">
    <location>
        <position position="175"/>
    </location>
</feature>
<proteinExistence type="inferred from homology"/>
<evidence type="ECO:0000313" key="11">
    <source>
        <dbReference type="EMBL" id="STO17031.1"/>
    </source>
</evidence>
<dbReference type="CDD" id="cd02801">
    <property type="entry name" value="DUS_like_FMN"/>
    <property type="match status" value="1"/>
</dbReference>
<evidence type="ECO:0000256" key="6">
    <source>
        <dbReference type="ARBA" id="ARBA00022857"/>
    </source>
</evidence>
<keyword evidence="6" id="KW-0521">NADP</keyword>
<comment type="similarity">
    <text evidence="2">Belongs to the Dus family.</text>
</comment>
<evidence type="ECO:0000256" key="1">
    <source>
        <dbReference type="ARBA" id="ARBA00001917"/>
    </source>
</evidence>
<gene>
    <name evidence="11" type="ORF">NCTC11819_01614</name>
</gene>
<dbReference type="AlphaFoldDB" id="A0A8G2M600"/>
<keyword evidence="4 9" id="KW-0288">FMN</keyword>
<comment type="cofactor">
    <cofactor evidence="1 9">
        <name>FMN</name>
        <dbReference type="ChEBI" id="CHEBI:58210"/>
    </cofactor>
</comment>
<feature type="binding site" evidence="9">
    <location>
        <position position="144"/>
    </location>
    <ligand>
        <name>FMN</name>
        <dbReference type="ChEBI" id="CHEBI:58210"/>
    </ligand>
</feature>
<dbReference type="PIRSF" id="PIRSF006621">
    <property type="entry name" value="Dus"/>
    <property type="match status" value="1"/>
</dbReference>
<evidence type="ECO:0000256" key="3">
    <source>
        <dbReference type="ARBA" id="ARBA00022630"/>
    </source>
</evidence>
<dbReference type="Proteomes" id="UP000255284">
    <property type="component" value="Unassembled WGS sequence"/>
</dbReference>
<evidence type="ECO:0000256" key="4">
    <source>
        <dbReference type="ARBA" id="ARBA00022643"/>
    </source>
</evidence>
<dbReference type="SUPFAM" id="SSF51395">
    <property type="entry name" value="FMN-linked oxidoreductases"/>
    <property type="match status" value="1"/>
</dbReference>
<dbReference type="GO" id="GO:0017150">
    <property type="term" value="F:tRNA dihydrouridine synthase activity"/>
    <property type="evidence" value="ECO:0007669"/>
    <property type="project" value="InterPro"/>
</dbReference>
<evidence type="ECO:0000256" key="7">
    <source>
        <dbReference type="ARBA" id="ARBA00023002"/>
    </source>
</evidence>
<dbReference type="Gene3D" id="3.20.20.70">
    <property type="entry name" value="Aldolase class I"/>
    <property type="match status" value="1"/>
</dbReference>
<dbReference type="InterPro" id="IPR018517">
    <property type="entry name" value="tRNA_hU_synthase_CS"/>
</dbReference>
<keyword evidence="5" id="KW-0819">tRNA processing</keyword>
<dbReference type="InterPro" id="IPR001269">
    <property type="entry name" value="DUS_fam"/>
</dbReference>
<dbReference type="Pfam" id="PF01207">
    <property type="entry name" value="Dus"/>
    <property type="match status" value="1"/>
</dbReference>
<protein>
    <submittedName>
        <fullName evidence="11">tRNA-dihydrouridine synthase B</fullName>
    </submittedName>
</protein>
<dbReference type="InterPro" id="IPR035587">
    <property type="entry name" value="DUS-like_FMN-bd"/>
</dbReference>
<dbReference type="EMBL" id="UGGQ01000006">
    <property type="protein sequence ID" value="STO17031.1"/>
    <property type="molecule type" value="Genomic_DNA"/>
</dbReference>
<accession>A0A8G2M600</accession>
<comment type="caution">
    <text evidence="11">The sequence shown here is derived from an EMBL/GenBank/DDBJ whole genome shotgun (WGS) entry which is preliminary data.</text>
</comment>
<dbReference type="PANTHER" id="PTHR45846:SF1">
    <property type="entry name" value="TRNA-DIHYDROURIDINE(47) SYNTHASE [NAD(P)(+)]-LIKE"/>
    <property type="match status" value="1"/>
</dbReference>
<organism evidence="11 12">
    <name type="scientific">Mobiluncus mulieris</name>
    <dbReference type="NCBI Taxonomy" id="2052"/>
    <lineage>
        <taxon>Bacteria</taxon>
        <taxon>Bacillati</taxon>
        <taxon>Actinomycetota</taxon>
        <taxon>Actinomycetes</taxon>
        <taxon>Actinomycetales</taxon>
        <taxon>Actinomycetaceae</taxon>
        <taxon>Mobiluncus</taxon>
    </lineage>
</organism>
<dbReference type="InterPro" id="IPR013785">
    <property type="entry name" value="Aldolase_TIM"/>
</dbReference>
<reference evidence="11 12" key="1">
    <citation type="submission" date="2018-06" db="EMBL/GenBank/DDBJ databases">
        <authorList>
            <consortium name="Pathogen Informatics"/>
            <person name="Doyle S."/>
        </authorList>
    </citation>
    <scope>NUCLEOTIDE SEQUENCE [LARGE SCALE GENOMIC DNA]</scope>
    <source>
        <strain evidence="11 12">NCTC11819</strain>
    </source>
</reference>
<sequence length="279" mass="29394">MNRTKFAPLCLGGVQFVTPVALAPMADVTNAVFRDMCLEFSRQGLPVELACPEAELGKGQATHETEMVTATCDVTMSANRSTAATQAHIKAAIDAAPRPNAPGKAQVEGMFVGEMVTAKALRMGSARSWVMVKSGPLQAVKSIQLYGVVGEDLAWAAGELVRRGLADHIDLNFGCPVPKVTRKGGGSALPWKTAYFGEVVAAVVAATRVASEDSGRSFPVPVTVKIRSGIDAEHRIFLDVARVAEDNGVAAVTLHARTTSDFMGARGFTVNLGLSRLKG</sequence>
<evidence type="ECO:0000256" key="5">
    <source>
        <dbReference type="ARBA" id="ARBA00022694"/>
    </source>
</evidence>
<feature type="binding site" evidence="9">
    <location>
        <position position="255"/>
    </location>
    <ligand>
        <name>FMN</name>
        <dbReference type="ChEBI" id="CHEBI:58210"/>
    </ligand>
</feature>